<dbReference type="InterPro" id="IPR053876">
    <property type="entry name" value="Phage_int_M"/>
</dbReference>
<dbReference type="InterPro" id="IPR038488">
    <property type="entry name" value="Integrase_DNA-bd_sf"/>
</dbReference>
<dbReference type="SUPFAM" id="SSF56349">
    <property type="entry name" value="DNA breaking-rejoining enzymes"/>
    <property type="match status" value="1"/>
</dbReference>
<feature type="domain" description="Tyr recombinase" evidence="6">
    <location>
        <begin position="203"/>
        <end position="384"/>
    </location>
</feature>
<dbReference type="Pfam" id="PF00589">
    <property type="entry name" value="Phage_integrase"/>
    <property type="match status" value="1"/>
</dbReference>
<evidence type="ECO:0000259" key="7">
    <source>
        <dbReference type="PROSITE" id="PS51900"/>
    </source>
</evidence>
<evidence type="ECO:0000256" key="5">
    <source>
        <dbReference type="PROSITE-ProRule" id="PRU01248"/>
    </source>
</evidence>
<proteinExistence type="inferred from homology"/>
<dbReference type="InterPro" id="IPR025166">
    <property type="entry name" value="Integrase_DNA_bind_dom"/>
</dbReference>
<comment type="caution">
    <text evidence="8">The sequence shown here is derived from an EMBL/GenBank/DDBJ whole genome shotgun (WGS) entry which is preliminary data.</text>
</comment>
<evidence type="ECO:0000256" key="2">
    <source>
        <dbReference type="ARBA" id="ARBA00022908"/>
    </source>
</evidence>
<evidence type="ECO:0000256" key="1">
    <source>
        <dbReference type="ARBA" id="ARBA00008857"/>
    </source>
</evidence>
<sequence>MPLTDVKCRNAKGKDRPYKLSDGAGLHLLINADGSKYWRLAYRWHGKQRTLALGVYPAVGLTEARSARDDAKRSLAANVDPSVVKRERKRAAHIATGNTFEAVAREWHQNWKGARTPFYAGQILRRLEADIFPTIGRRPIAELEPPELLDMLRKVEKRGVHETARRLKQLLGQIFRFAIVTGRAKRDPSSDLKDALRAAGEPQRHRAMPLLELPTFLNQLETYGGERQTKLALKLVTLTFLRTTELRAGRWNELENLDQNSAQWRVPAERMKMRLEHLVPLSRQAVAVLLELRALAGNSPNIFPSPGKEGCMSSNTMLFALYRMGYHGRATTHGFRAVASTILNESNLFNRDWIERQLAHVERNEVRRAYNAAEWMPHRRGMMQWWADYLTSIAGGNVIPLSRAS</sequence>
<dbReference type="GO" id="GO:0003677">
    <property type="term" value="F:DNA binding"/>
    <property type="evidence" value="ECO:0007669"/>
    <property type="project" value="UniProtKB-UniRule"/>
</dbReference>
<dbReference type="InterPro" id="IPR050808">
    <property type="entry name" value="Phage_Integrase"/>
</dbReference>
<gene>
    <name evidence="8" type="ORF">L6654_32940</name>
</gene>
<dbReference type="PANTHER" id="PTHR30629:SF2">
    <property type="entry name" value="PROPHAGE INTEGRASE INTS-RELATED"/>
    <property type="match status" value="1"/>
</dbReference>
<feature type="domain" description="Core-binding (CB)" evidence="7">
    <location>
        <begin position="98"/>
        <end position="179"/>
    </location>
</feature>
<organism evidence="8 9">
    <name type="scientific">Bradyrhizobium zhengyangense</name>
    <dbReference type="NCBI Taxonomy" id="2911009"/>
    <lineage>
        <taxon>Bacteria</taxon>
        <taxon>Pseudomonadati</taxon>
        <taxon>Pseudomonadota</taxon>
        <taxon>Alphaproteobacteria</taxon>
        <taxon>Hyphomicrobiales</taxon>
        <taxon>Nitrobacteraceae</taxon>
        <taxon>Bradyrhizobium</taxon>
    </lineage>
</organism>
<keyword evidence="2" id="KW-0229">DNA integration</keyword>
<dbReference type="EMBL" id="JAKLTY010000029">
    <property type="protein sequence ID" value="MCG2631447.1"/>
    <property type="molecule type" value="Genomic_DNA"/>
</dbReference>
<dbReference type="InterPro" id="IPR044068">
    <property type="entry name" value="CB"/>
</dbReference>
<dbReference type="Pfam" id="PF22022">
    <property type="entry name" value="Phage_int_M"/>
    <property type="match status" value="1"/>
</dbReference>
<dbReference type="PROSITE" id="PS51900">
    <property type="entry name" value="CB"/>
    <property type="match status" value="1"/>
</dbReference>
<protein>
    <submittedName>
        <fullName evidence="8">Integrase arm-type DNA-binding domain-containing protein</fullName>
    </submittedName>
</protein>
<accession>A0A9X1RC48</accession>
<evidence type="ECO:0000313" key="9">
    <source>
        <dbReference type="Proteomes" id="UP001139054"/>
    </source>
</evidence>
<dbReference type="RefSeq" id="WP_237891616.1">
    <property type="nucleotide sequence ID" value="NZ_JAKLTY010000029.1"/>
</dbReference>
<evidence type="ECO:0000256" key="4">
    <source>
        <dbReference type="ARBA" id="ARBA00023172"/>
    </source>
</evidence>
<evidence type="ECO:0000313" key="8">
    <source>
        <dbReference type="EMBL" id="MCG2631447.1"/>
    </source>
</evidence>
<dbReference type="InterPro" id="IPR002104">
    <property type="entry name" value="Integrase_catalytic"/>
</dbReference>
<name>A0A9X1RC48_9BRAD</name>
<dbReference type="AlphaFoldDB" id="A0A9X1RC48"/>
<reference evidence="8" key="1">
    <citation type="submission" date="2022-01" db="EMBL/GenBank/DDBJ databases">
        <title>Genome sequnece data of strain Bradyrhizobium sp. nov.</title>
        <authorList>
            <person name="Zhang J."/>
        </authorList>
    </citation>
    <scope>NUCLEOTIDE SEQUENCE</scope>
    <source>
        <strain evidence="8">WYCCWR 13023</strain>
    </source>
</reference>
<dbReference type="InterPro" id="IPR011010">
    <property type="entry name" value="DNA_brk_join_enz"/>
</dbReference>
<comment type="similarity">
    <text evidence="1">Belongs to the 'phage' integrase family.</text>
</comment>
<dbReference type="GO" id="GO:0006310">
    <property type="term" value="P:DNA recombination"/>
    <property type="evidence" value="ECO:0007669"/>
    <property type="project" value="UniProtKB-KW"/>
</dbReference>
<dbReference type="PROSITE" id="PS51898">
    <property type="entry name" value="TYR_RECOMBINASE"/>
    <property type="match status" value="1"/>
</dbReference>
<keyword evidence="4" id="KW-0233">DNA recombination</keyword>
<dbReference type="GO" id="GO:0015074">
    <property type="term" value="P:DNA integration"/>
    <property type="evidence" value="ECO:0007669"/>
    <property type="project" value="UniProtKB-KW"/>
</dbReference>
<dbReference type="Pfam" id="PF13356">
    <property type="entry name" value="Arm-DNA-bind_3"/>
    <property type="match status" value="1"/>
</dbReference>
<dbReference type="Gene3D" id="1.10.443.10">
    <property type="entry name" value="Intergrase catalytic core"/>
    <property type="match status" value="1"/>
</dbReference>
<dbReference type="PANTHER" id="PTHR30629">
    <property type="entry name" value="PROPHAGE INTEGRASE"/>
    <property type="match status" value="1"/>
</dbReference>
<evidence type="ECO:0000259" key="6">
    <source>
        <dbReference type="PROSITE" id="PS51898"/>
    </source>
</evidence>
<dbReference type="Gene3D" id="1.10.150.130">
    <property type="match status" value="1"/>
</dbReference>
<keyword evidence="3 5" id="KW-0238">DNA-binding</keyword>
<dbReference type="Proteomes" id="UP001139054">
    <property type="component" value="Unassembled WGS sequence"/>
</dbReference>
<dbReference type="InterPro" id="IPR010998">
    <property type="entry name" value="Integrase_recombinase_N"/>
</dbReference>
<evidence type="ECO:0000256" key="3">
    <source>
        <dbReference type="ARBA" id="ARBA00023125"/>
    </source>
</evidence>
<dbReference type="CDD" id="cd00801">
    <property type="entry name" value="INT_P4_C"/>
    <property type="match status" value="1"/>
</dbReference>
<dbReference type="Gene3D" id="3.30.160.390">
    <property type="entry name" value="Integrase, DNA-binding domain"/>
    <property type="match status" value="1"/>
</dbReference>
<dbReference type="InterPro" id="IPR013762">
    <property type="entry name" value="Integrase-like_cat_sf"/>
</dbReference>